<accession>A0ABT3L4B2</accession>
<name>A0ABT3L4B2_9CYAN</name>
<dbReference type="Proteomes" id="UP001526426">
    <property type="component" value="Unassembled WGS sequence"/>
</dbReference>
<proteinExistence type="predicted"/>
<reference evidence="1 2" key="1">
    <citation type="submission" date="2021-08" db="EMBL/GenBank/DDBJ databases">
        <title>Draft genome sequence of Spirulina subsalsa with high tolerance to salinity and hype-accumulation of phycocyanin.</title>
        <authorList>
            <person name="Pei H."/>
            <person name="Jiang L."/>
        </authorList>
    </citation>
    <scope>NUCLEOTIDE SEQUENCE [LARGE SCALE GENOMIC DNA]</scope>
    <source>
        <strain evidence="1 2">FACHB-351</strain>
    </source>
</reference>
<evidence type="ECO:0000313" key="2">
    <source>
        <dbReference type="Proteomes" id="UP001526426"/>
    </source>
</evidence>
<keyword evidence="2" id="KW-1185">Reference proteome</keyword>
<dbReference type="RefSeq" id="WP_265264069.1">
    <property type="nucleotide sequence ID" value="NZ_JAIHOM010000033.1"/>
</dbReference>
<dbReference type="Pfam" id="PF05830">
    <property type="entry name" value="NodZ"/>
    <property type="match status" value="1"/>
</dbReference>
<dbReference type="Gene3D" id="3.40.50.11350">
    <property type="match status" value="1"/>
</dbReference>
<evidence type="ECO:0000313" key="1">
    <source>
        <dbReference type="EMBL" id="MCW6036315.1"/>
    </source>
</evidence>
<dbReference type="InterPro" id="IPR008716">
    <property type="entry name" value="NodZ"/>
</dbReference>
<organism evidence="1 2">
    <name type="scientific">Spirulina subsalsa FACHB-351</name>
    <dbReference type="NCBI Taxonomy" id="234711"/>
    <lineage>
        <taxon>Bacteria</taxon>
        <taxon>Bacillati</taxon>
        <taxon>Cyanobacteriota</taxon>
        <taxon>Cyanophyceae</taxon>
        <taxon>Spirulinales</taxon>
        <taxon>Spirulinaceae</taxon>
        <taxon>Spirulina</taxon>
    </lineage>
</organism>
<gene>
    <name evidence="1" type="ORF">K4A83_08520</name>
</gene>
<sequence>MKKTTINFQKGWAGVFAKLNMYIVACKVAKRSGYLPVPYWPSVWHEEEKFDIWDVFFERVGHSVDDKYGLTQEVNIVKLFAKHERDKQVNPAPQYAGILRVPFDRHECHAIIDEYILLQPWLKEKIQSLYEQHFSSFRVLGVHLRGPGKNNVGHGGVDRLDYLLGVGSPPFSKYFELIDKSLDEYDRIFLGTDAGIVQKKVRERYGDRVLTVASEQYELGEAHAKNRKASGGISFNKLGMEALVDAYLLARCDQFIHGNSHLSNYVMCLSPDLKTENVYEGLYERAASPQLRLKSLWSKQIKPAIQHGPVGKLRVHLGRLKRQLQKKQ</sequence>
<comment type="caution">
    <text evidence="1">The sequence shown here is derived from an EMBL/GenBank/DDBJ whole genome shotgun (WGS) entry which is preliminary data.</text>
</comment>
<protein>
    <submittedName>
        <fullName evidence="1">Nodulation protein NodZ</fullName>
    </submittedName>
</protein>
<dbReference type="EMBL" id="JAIHOM010000033">
    <property type="protein sequence ID" value="MCW6036315.1"/>
    <property type="molecule type" value="Genomic_DNA"/>
</dbReference>